<dbReference type="EMBL" id="JANBOH010000203">
    <property type="protein sequence ID" value="KAJ1643972.1"/>
    <property type="molecule type" value="Genomic_DNA"/>
</dbReference>
<accession>A0A9W8CIQ1</accession>
<dbReference type="Gene3D" id="3.90.1150.10">
    <property type="entry name" value="Aspartate Aminotransferase, domain 1"/>
    <property type="match status" value="1"/>
</dbReference>
<evidence type="ECO:0000256" key="2">
    <source>
        <dbReference type="ARBA" id="ARBA00007441"/>
    </source>
</evidence>
<dbReference type="InterPro" id="IPR051326">
    <property type="entry name" value="Kynurenine-oxoglutarate_AT"/>
</dbReference>
<dbReference type="FunFam" id="3.40.640.10:FF:000024">
    <property type="entry name" value="Kynurenine--oxoglutarate transaminase 3"/>
    <property type="match status" value="1"/>
</dbReference>
<evidence type="ECO:0000259" key="6">
    <source>
        <dbReference type="Pfam" id="PF00155"/>
    </source>
</evidence>
<dbReference type="InterPro" id="IPR015424">
    <property type="entry name" value="PyrdxlP-dep_Trfase"/>
</dbReference>
<dbReference type="PANTHER" id="PTHR43807:SF20">
    <property type="entry name" value="FI04487P"/>
    <property type="match status" value="1"/>
</dbReference>
<gene>
    <name evidence="7" type="primary">BNA3</name>
    <name evidence="7" type="ORF">LPJ64_004312</name>
</gene>
<dbReference type="Gene3D" id="3.40.640.10">
    <property type="entry name" value="Type I PLP-dependent aspartate aminotransferase-like (Major domain)"/>
    <property type="match status" value="1"/>
</dbReference>
<dbReference type="PANTHER" id="PTHR43807">
    <property type="entry name" value="FI04487P"/>
    <property type="match status" value="1"/>
</dbReference>
<organism evidence="7 8">
    <name type="scientific">Coemansia asiatica</name>
    <dbReference type="NCBI Taxonomy" id="1052880"/>
    <lineage>
        <taxon>Eukaryota</taxon>
        <taxon>Fungi</taxon>
        <taxon>Fungi incertae sedis</taxon>
        <taxon>Zoopagomycota</taxon>
        <taxon>Kickxellomycotina</taxon>
        <taxon>Kickxellomycetes</taxon>
        <taxon>Kickxellales</taxon>
        <taxon>Kickxellaceae</taxon>
        <taxon>Coemansia</taxon>
    </lineage>
</organism>
<evidence type="ECO:0000256" key="4">
    <source>
        <dbReference type="ARBA" id="ARBA00022679"/>
    </source>
</evidence>
<keyword evidence="5" id="KW-0663">Pyridoxal phosphate</keyword>
<evidence type="ECO:0000313" key="7">
    <source>
        <dbReference type="EMBL" id="KAJ1643972.1"/>
    </source>
</evidence>
<comment type="similarity">
    <text evidence="2">Belongs to the class-I pyridoxal-phosphate-dependent aminotransferase family.</text>
</comment>
<evidence type="ECO:0000256" key="1">
    <source>
        <dbReference type="ARBA" id="ARBA00001933"/>
    </source>
</evidence>
<keyword evidence="4 7" id="KW-0808">Transferase</keyword>
<dbReference type="AlphaFoldDB" id="A0A9W8CIQ1"/>
<evidence type="ECO:0000256" key="3">
    <source>
        <dbReference type="ARBA" id="ARBA00022576"/>
    </source>
</evidence>
<dbReference type="EC" id="2.6.1.7" evidence="7"/>
<dbReference type="GO" id="GO:0005739">
    <property type="term" value="C:mitochondrion"/>
    <property type="evidence" value="ECO:0007669"/>
    <property type="project" value="TreeGrafter"/>
</dbReference>
<dbReference type="SUPFAM" id="SSF53383">
    <property type="entry name" value="PLP-dependent transferases"/>
    <property type="match status" value="1"/>
</dbReference>
<name>A0A9W8CIQ1_9FUNG</name>
<sequence length="478" mass="52507">MRSAFQQHFRSVLSAARKVHCRAKQPPAAAAAMAPLSSKAGDPDLTAPAPASTISSQRCLPEPSPFYAGSGLDVWTMMNQAAAEVGAVNLGQGFMSFPPQCFIRRAAQEALDQNVHNQYAPPRGRPALLEQIAARFSPRLGRQLDQASEISVHAGANEALLSVFTAFLTHGQDHEVILMEPAFDQYAPNIAMAGGKPVYVPLRVLAAADKVISSDDWKIDMAELEAAVSPKTRIIVLNTPHNPVGKVFTRDELAQIGAISERHNLLILADEVYEHLTYGRDHVSIASLPRMWERTVTVGSAGKLLGVTGWRVGWAIGPRALIQPTLAAHTRIVFTTNTPLQEGVASAMRQAVSNGFYEAQRQEYERRRNRLMEIFDDVGLPYVVPDGAYYLLVNASAVRVPQDYLFPEAISSRGPNFRLAYFFIREFGVSGIPPAEFYCEPHRYLAGDYVRFAFCKTDEGLDAAAVALQKLKHHLQSE</sequence>
<dbReference type="GO" id="GO:0016212">
    <property type="term" value="F:kynurenine-oxoglutarate transaminase activity"/>
    <property type="evidence" value="ECO:0007669"/>
    <property type="project" value="UniProtKB-EC"/>
</dbReference>
<keyword evidence="8" id="KW-1185">Reference proteome</keyword>
<keyword evidence="3 7" id="KW-0032">Aminotransferase</keyword>
<evidence type="ECO:0000256" key="5">
    <source>
        <dbReference type="ARBA" id="ARBA00022898"/>
    </source>
</evidence>
<proteinExistence type="inferred from homology"/>
<dbReference type="GO" id="GO:0030170">
    <property type="term" value="F:pyridoxal phosphate binding"/>
    <property type="evidence" value="ECO:0007669"/>
    <property type="project" value="InterPro"/>
</dbReference>
<dbReference type="Proteomes" id="UP001145021">
    <property type="component" value="Unassembled WGS sequence"/>
</dbReference>
<comment type="cofactor">
    <cofactor evidence="1">
        <name>pyridoxal 5'-phosphate</name>
        <dbReference type="ChEBI" id="CHEBI:597326"/>
    </cofactor>
</comment>
<protein>
    <submittedName>
        <fullName evidence="7">Arylformamidase</fullName>
        <ecNumber evidence="7">2.6.1.7</ecNumber>
    </submittedName>
</protein>
<dbReference type="InterPro" id="IPR004838">
    <property type="entry name" value="NHTrfase_class1_PyrdxlP-BS"/>
</dbReference>
<evidence type="ECO:0000313" key="8">
    <source>
        <dbReference type="Proteomes" id="UP001145021"/>
    </source>
</evidence>
<dbReference type="InterPro" id="IPR015421">
    <property type="entry name" value="PyrdxlP-dep_Trfase_major"/>
</dbReference>
<comment type="caution">
    <text evidence="7">The sequence shown here is derived from an EMBL/GenBank/DDBJ whole genome shotgun (WGS) entry which is preliminary data.</text>
</comment>
<dbReference type="CDD" id="cd00609">
    <property type="entry name" value="AAT_like"/>
    <property type="match status" value="1"/>
</dbReference>
<dbReference type="InterPro" id="IPR015422">
    <property type="entry name" value="PyrdxlP-dep_Trfase_small"/>
</dbReference>
<dbReference type="PROSITE" id="PS00105">
    <property type="entry name" value="AA_TRANSFER_CLASS_1"/>
    <property type="match status" value="1"/>
</dbReference>
<reference evidence="7" key="1">
    <citation type="submission" date="2022-07" db="EMBL/GenBank/DDBJ databases">
        <title>Phylogenomic reconstructions and comparative analyses of Kickxellomycotina fungi.</title>
        <authorList>
            <person name="Reynolds N.K."/>
            <person name="Stajich J.E."/>
            <person name="Barry K."/>
            <person name="Grigoriev I.V."/>
            <person name="Crous P."/>
            <person name="Smith M.E."/>
        </authorList>
    </citation>
    <scope>NUCLEOTIDE SEQUENCE</scope>
    <source>
        <strain evidence="7">NBRC 105413</strain>
    </source>
</reference>
<dbReference type="InterPro" id="IPR004839">
    <property type="entry name" value="Aminotransferase_I/II_large"/>
</dbReference>
<feature type="domain" description="Aminotransferase class I/classII large" evidence="6">
    <location>
        <begin position="88"/>
        <end position="467"/>
    </location>
</feature>
<dbReference type="Pfam" id="PF00155">
    <property type="entry name" value="Aminotran_1_2"/>
    <property type="match status" value="1"/>
</dbReference>